<evidence type="ECO:0000313" key="6">
    <source>
        <dbReference type="EMBL" id="CAI7993589.1"/>
    </source>
</evidence>
<evidence type="ECO:0000259" key="5">
    <source>
        <dbReference type="PROSITE" id="PS50268"/>
    </source>
</evidence>
<keyword evidence="7" id="KW-1185">Reference proteome</keyword>
<keyword evidence="2" id="KW-0472">Membrane</keyword>
<evidence type="ECO:0000256" key="3">
    <source>
        <dbReference type="PROSITE-ProRule" id="PRU00043"/>
    </source>
</evidence>
<evidence type="ECO:0000256" key="4">
    <source>
        <dbReference type="SAM" id="SignalP"/>
    </source>
</evidence>
<dbReference type="CDD" id="cd11304">
    <property type="entry name" value="Cadherin_repeat"/>
    <property type="match status" value="2"/>
</dbReference>
<dbReference type="InterPro" id="IPR015919">
    <property type="entry name" value="Cadherin-like_sf"/>
</dbReference>
<proteinExistence type="predicted"/>
<feature type="domain" description="Cadherin" evidence="5">
    <location>
        <begin position="151"/>
        <end position="245"/>
    </location>
</feature>
<comment type="caution">
    <text evidence="6">The sequence shown here is derived from an EMBL/GenBank/DDBJ whole genome shotgun (WGS) entry which is preliminary data.</text>
</comment>
<dbReference type="GO" id="GO:0005886">
    <property type="term" value="C:plasma membrane"/>
    <property type="evidence" value="ECO:0007669"/>
    <property type="project" value="UniProtKB-SubCell"/>
</dbReference>
<dbReference type="SUPFAM" id="SSF49313">
    <property type="entry name" value="Cadherin-like"/>
    <property type="match status" value="3"/>
</dbReference>
<dbReference type="GO" id="GO:0005509">
    <property type="term" value="F:calcium ion binding"/>
    <property type="evidence" value="ECO:0007669"/>
    <property type="project" value="UniProtKB-UniRule"/>
</dbReference>
<dbReference type="SMART" id="SM00112">
    <property type="entry name" value="CA"/>
    <property type="match status" value="2"/>
</dbReference>
<feature type="domain" description="Cadherin" evidence="5">
    <location>
        <begin position="246"/>
        <end position="348"/>
    </location>
</feature>
<dbReference type="Pfam" id="PF00028">
    <property type="entry name" value="Cadherin"/>
    <property type="match status" value="2"/>
</dbReference>
<dbReference type="GO" id="GO:0007156">
    <property type="term" value="P:homophilic cell adhesion via plasma membrane adhesion molecules"/>
    <property type="evidence" value="ECO:0007669"/>
    <property type="project" value="InterPro"/>
</dbReference>
<dbReference type="Gene3D" id="2.60.40.60">
    <property type="entry name" value="Cadherins"/>
    <property type="match status" value="4"/>
</dbReference>
<evidence type="ECO:0000313" key="7">
    <source>
        <dbReference type="Proteomes" id="UP001174909"/>
    </source>
</evidence>
<dbReference type="EMBL" id="CASHTH010000190">
    <property type="protein sequence ID" value="CAI7993589.1"/>
    <property type="molecule type" value="Genomic_DNA"/>
</dbReference>
<dbReference type="PANTHER" id="PTHR24026">
    <property type="entry name" value="FAT ATYPICAL CADHERIN-RELATED"/>
    <property type="match status" value="1"/>
</dbReference>
<evidence type="ECO:0000256" key="2">
    <source>
        <dbReference type="ARBA" id="ARBA00022989"/>
    </source>
</evidence>
<reference evidence="6" key="1">
    <citation type="submission" date="2023-03" db="EMBL/GenBank/DDBJ databases">
        <authorList>
            <person name="Steffen K."/>
            <person name="Cardenas P."/>
        </authorList>
    </citation>
    <scope>NUCLEOTIDE SEQUENCE</scope>
</reference>
<evidence type="ECO:0000256" key="1">
    <source>
        <dbReference type="ARBA" id="ARBA00022692"/>
    </source>
</evidence>
<gene>
    <name evidence="6" type="ORF">GBAR_LOCUS1282</name>
</gene>
<feature type="signal peptide" evidence="4">
    <location>
        <begin position="1"/>
        <end position="18"/>
    </location>
</feature>
<keyword evidence="2" id="KW-1133">Transmembrane helix</keyword>
<keyword evidence="1" id="KW-0812">Transmembrane</keyword>
<feature type="chain" id="PRO_5041372748" evidence="4">
    <location>
        <begin position="19"/>
        <end position="388"/>
    </location>
</feature>
<sequence>MSPFSPLLFLALASVSYAQDGSDAPVFEPLFSSGEVTFTVIERATKGTEVGLVRAQGLPQETVLYGVEDLGDEWEGAFEIGSSSGEIAVGPNGVNILVISGAPLSIRFGVFAYYESAGLHGNRSILSVTVQIEDVNDSPYFEDIDTQIFVESVAVGDVLRRITATDNDLGVNAALEYSLHQISRPGGDTEDSFSIHRYTGDLTVTMSLSVGFEYQLTITATDEGEPSLSASINVTIVDDPVPPVFDQRVYEVELLEFTNKTRVSVVNVSATATDEDEVVYSIIKWSPAPEGLNFTVGSSTGYLYATGTLDRETFSRYTITVEAYAYVGAPSEATVVLHVGDVNEPPQFSRSHYSAAVSEGAELGYLFYSSVMATDRDKGLSNSEVTYS</sequence>
<dbReference type="PANTHER" id="PTHR24026:SF126">
    <property type="entry name" value="PROTOCADHERIN FAT 4"/>
    <property type="match status" value="1"/>
</dbReference>
<dbReference type="PRINTS" id="PR00205">
    <property type="entry name" value="CADHERIN"/>
</dbReference>
<dbReference type="AlphaFoldDB" id="A0AA35QW25"/>
<accession>A0AA35QW25</accession>
<dbReference type="PROSITE" id="PS50268">
    <property type="entry name" value="CADHERIN_2"/>
    <property type="match status" value="2"/>
</dbReference>
<name>A0AA35QW25_GEOBA</name>
<keyword evidence="3" id="KW-0106">Calcium</keyword>
<dbReference type="InterPro" id="IPR002126">
    <property type="entry name" value="Cadherin-like_dom"/>
</dbReference>
<dbReference type="Proteomes" id="UP001174909">
    <property type="component" value="Unassembled WGS sequence"/>
</dbReference>
<protein>
    <submittedName>
        <fullName evidence="6">Cadherin-99C</fullName>
    </submittedName>
</protein>
<keyword evidence="4" id="KW-0732">Signal</keyword>
<organism evidence="6 7">
    <name type="scientific">Geodia barretti</name>
    <name type="common">Barrett's horny sponge</name>
    <dbReference type="NCBI Taxonomy" id="519541"/>
    <lineage>
        <taxon>Eukaryota</taxon>
        <taxon>Metazoa</taxon>
        <taxon>Porifera</taxon>
        <taxon>Demospongiae</taxon>
        <taxon>Heteroscleromorpha</taxon>
        <taxon>Tetractinellida</taxon>
        <taxon>Astrophorina</taxon>
        <taxon>Geodiidae</taxon>
        <taxon>Geodia</taxon>
    </lineage>
</organism>